<protein>
    <submittedName>
        <fullName evidence="2">Uncharacterized protein</fullName>
    </submittedName>
</protein>
<feature type="chain" id="PRO_5043521010" evidence="1">
    <location>
        <begin position="29"/>
        <end position="200"/>
    </location>
</feature>
<keyword evidence="1" id="KW-0732">Signal</keyword>
<proteinExistence type="predicted"/>
<reference evidence="2" key="1">
    <citation type="submission" date="2023-08" db="EMBL/GenBank/DDBJ databases">
        <title>Genomic analyses of the natural microbiome of Caenorhabditis elegans.</title>
        <authorList>
            <person name="Samuel B."/>
        </authorList>
    </citation>
    <scope>NUCLEOTIDE SEQUENCE</scope>
    <source>
        <strain evidence="2">BIGb0220</strain>
    </source>
</reference>
<evidence type="ECO:0000313" key="3">
    <source>
        <dbReference type="Proteomes" id="UP001207687"/>
    </source>
</evidence>
<dbReference type="InterPro" id="IPR006311">
    <property type="entry name" value="TAT_signal"/>
</dbReference>
<gene>
    <name evidence="2" type="ORF">M2256_002771</name>
</gene>
<comment type="caution">
    <text evidence="2">The sequence shown here is derived from an EMBL/GenBank/DDBJ whole genome shotgun (WGS) entry which is preliminary data.</text>
</comment>
<sequence length="200" mass="21694">MFKRKKFMALCATTLAGLSALGSFAPMAASADVAKNGDTVVTYEGAPKPAEWGLSMPGTISLTKDGKYQGYPVKYEAGKVSIVTASGTDFEDNTKDYNFKVSGISKYLTDDNKNMILHCIDPEDANPWLYAAVADQGSPEPDKLPSNLNSNKDIISNMIFSSKMTGNKDKPLTRYISFASNPSAKDKNYSNTISWTATEQ</sequence>
<organism evidence="2 3">
    <name type="scientific">Lactococcus lactis</name>
    <dbReference type="NCBI Taxonomy" id="1358"/>
    <lineage>
        <taxon>Bacteria</taxon>
        <taxon>Bacillati</taxon>
        <taxon>Bacillota</taxon>
        <taxon>Bacilli</taxon>
        <taxon>Lactobacillales</taxon>
        <taxon>Streptococcaceae</taxon>
        <taxon>Lactococcus</taxon>
    </lineage>
</organism>
<dbReference type="RefSeq" id="WP_264654118.1">
    <property type="nucleotide sequence ID" value="NZ_JAOQNN010000003.1"/>
</dbReference>
<feature type="signal peptide" evidence="1">
    <location>
        <begin position="1"/>
        <end position="28"/>
    </location>
</feature>
<evidence type="ECO:0000256" key="1">
    <source>
        <dbReference type="SAM" id="SignalP"/>
    </source>
</evidence>
<dbReference type="AlphaFoldDB" id="A0AAW5TUH4"/>
<dbReference type="EMBL" id="JAOQNN010000003">
    <property type="protein sequence ID" value="MCW2282226.1"/>
    <property type="molecule type" value="Genomic_DNA"/>
</dbReference>
<dbReference type="PROSITE" id="PS51318">
    <property type="entry name" value="TAT"/>
    <property type="match status" value="1"/>
</dbReference>
<dbReference type="Proteomes" id="UP001207687">
    <property type="component" value="Unassembled WGS sequence"/>
</dbReference>
<name>A0AAW5TUH4_9LACT</name>
<accession>A0AAW5TUH4</accession>
<evidence type="ECO:0000313" key="2">
    <source>
        <dbReference type="EMBL" id="MCW2282226.1"/>
    </source>
</evidence>